<dbReference type="Pfam" id="PF23861">
    <property type="entry name" value="Ribophorin_II_2nd"/>
    <property type="match status" value="1"/>
</dbReference>
<evidence type="ECO:0000256" key="8">
    <source>
        <dbReference type="ARBA" id="ARBA00022824"/>
    </source>
</evidence>
<dbReference type="InterPro" id="IPR055374">
    <property type="entry name" value="Ribophorin_II_3rd"/>
</dbReference>
<evidence type="ECO:0000259" key="13">
    <source>
        <dbReference type="Pfam" id="PF05817"/>
    </source>
</evidence>
<evidence type="ECO:0000256" key="10">
    <source>
        <dbReference type="ARBA" id="ARBA00023136"/>
    </source>
</evidence>
<feature type="domain" description="Ribophorin II third" evidence="14">
    <location>
        <begin position="372"/>
        <end position="497"/>
    </location>
</feature>
<dbReference type="Ensembl" id="ENSACLT00000064368.1">
    <property type="protein sequence ID" value="ENSACLP00000047827.1"/>
    <property type="gene ID" value="ENSACLG00000023886.2"/>
</dbReference>
<dbReference type="PANTHER" id="PTHR12640:SF0">
    <property type="entry name" value="DOLICHYL-DIPHOSPHOOLIGOSACCHARIDE--PROTEIN GLYCOSYLTRANSFERASE SUBUNIT 2"/>
    <property type="match status" value="1"/>
</dbReference>
<proteinExistence type="inferred from homology"/>
<reference evidence="17" key="1">
    <citation type="submission" date="2018-05" db="EMBL/GenBank/DDBJ databases">
        <authorList>
            <person name="Datahose"/>
        </authorList>
    </citation>
    <scope>NUCLEOTIDE SEQUENCE</scope>
</reference>
<name>A0AAX7STM9_ASTCA</name>
<comment type="pathway">
    <text evidence="3 12">Protein modification; protein glycosylation.</text>
</comment>
<gene>
    <name evidence="17" type="primary">RPN2</name>
</gene>
<feature type="transmembrane region" description="Helical" evidence="12">
    <location>
        <begin position="572"/>
        <end position="591"/>
    </location>
</feature>
<evidence type="ECO:0000259" key="16">
    <source>
        <dbReference type="Pfam" id="PF25147"/>
    </source>
</evidence>
<dbReference type="Pfam" id="PF23860">
    <property type="entry name" value="Ribophorin_II_3rd"/>
    <property type="match status" value="1"/>
</dbReference>
<comment type="similarity">
    <text evidence="4 12">Belongs to the SWP1 family.</text>
</comment>
<evidence type="ECO:0000256" key="6">
    <source>
        <dbReference type="ARBA" id="ARBA00022692"/>
    </source>
</evidence>
<evidence type="ECO:0000313" key="18">
    <source>
        <dbReference type="Proteomes" id="UP000265100"/>
    </source>
</evidence>
<evidence type="ECO:0000256" key="4">
    <source>
        <dbReference type="ARBA" id="ARBA00009038"/>
    </source>
</evidence>
<reference evidence="17" key="2">
    <citation type="submission" date="2025-08" db="UniProtKB">
        <authorList>
            <consortium name="Ensembl"/>
        </authorList>
    </citation>
    <scope>IDENTIFICATION</scope>
</reference>
<feature type="transmembrane region" description="Helical" evidence="12">
    <location>
        <begin position="540"/>
        <end position="560"/>
    </location>
</feature>
<evidence type="ECO:0000256" key="2">
    <source>
        <dbReference type="ARBA" id="ARBA00004477"/>
    </source>
</evidence>
<protein>
    <recommendedName>
        <fullName evidence="5 12">Dolichyl-diphosphooligosaccharide--protein glycosyltransferase subunit 2</fullName>
    </recommendedName>
    <alternativeName>
        <fullName evidence="12">Ribophorin-2</fullName>
    </alternativeName>
</protein>
<organism evidence="17 18">
    <name type="scientific">Astatotilapia calliptera</name>
    <name type="common">Eastern happy</name>
    <name type="synonym">Chromis callipterus</name>
    <dbReference type="NCBI Taxonomy" id="8154"/>
    <lineage>
        <taxon>Eukaryota</taxon>
        <taxon>Metazoa</taxon>
        <taxon>Chordata</taxon>
        <taxon>Craniata</taxon>
        <taxon>Vertebrata</taxon>
        <taxon>Euteleostomi</taxon>
        <taxon>Actinopterygii</taxon>
        <taxon>Neopterygii</taxon>
        <taxon>Teleostei</taxon>
        <taxon>Neoteleostei</taxon>
        <taxon>Acanthomorphata</taxon>
        <taxon>Ovalentaria</taxon>
        <taxon>Cichlomorphae</taxon>
        <taxon>Cichliformes</taxon>
        <taxon>Cichlidae</taxon>
        <taxon>African cichlids</taxon>
        <taxon>Pseudocrenilabrinae</taxon>
        <taxon>Haplochromini</taxon>
        <taxon>Astatotilapia</taxon>
    </lineage>
</organism>
<accession>A0AAX7STM9</accession>
<dbReference type="InterPro" id="IPR055375">
    <property type="entry name" value="Ribophorin_II_2nd"/>
</dbReference>
<comment type="subcellular location">
    <subcellularLocation>
        <location evidence="2 12">Endoplasmic reticulum membrane</location>
        <topology evidence="2 12">Multi-pass membrane protein</topology>
    </subcellularLocation>
</comment>
<evidence type="ECO:0000259" key="14">
    <source>
        <dbReference type="Pfam" id="PF23860"/>
    </source>
</evidence>
<reference evidence="17" key="3">
    <citation type="submission" date="2025-09" db="UniProtKB">
        <authorList>
            <consortium name="Ensembl"/>
        </authorList>
    </citation>
    <scope>IDENTIFICATION</scope>
</reference>
<comment type="function">
    <text evidence="1 12">Subunit of the oligosaccharyl transferase (OST) complex that catalyzes the initial transfer of a defined glycan (Glc(3)Man(9)GlcNAc(2) in eukaryotes) from the lipid carrier dolichol-pyrophosphate to an asparagine residue within an Asn-X-Ser/Thr consensus motif in nascent polypeptide chains, the first step in protein N-glycosylation. N-glycosylation occurs cotranslationally and the complex associates with the Sec61 complex at the channel-forming translocon complex that mediates protein translocation across the endoplasmic reticulum (ER). All subunits are required for a maximal enzyme activity.</text>
</comment>
<evidence type="ECO:0000256" key="12">
    <source>
        <dbReference type="RuleBase" id="RU366029"/>
    </source>
</evidence>
<evidence type="ECO:0000256" key="9">
    <source>
        <dbReference type="ARBA" id="ARBA00022989"/>
    </source>
</evidence>
<dbReference type="Pfam" id="PF25147">
    <property type="entry name" value="Ribophorin_II_C"/>
    <property type="match status" value="1"/>
</dbReference>
<keyword evidence="7" id="KW-0732">Signal</keyword>
<dbReference type="GeneTree" id="ENSGT00390000002635"/>
<dbReference type="PANTHER" id="PTHR12640">
    <property type="entry name" value="RIBOPHORIN II"/>
    <property type="match status" value="1"/>
</dbReference>
<sequence length="667" mass="73053">MNSPFEQQPASDYLVHAVCPQGSQALTPSHYLSLSDVARLQNLLSQQFTDLESAYYSVVGLTKLGATVPDHEDVCQFVKSQLDSTSVDSLFFAAEISRAISGCEIPVSNETRDLLLAAVSEDSTMTQIHRAVTALSSLGLPLASQEVVVLDAFQFITMALQTASQLSQQAELGGILEEIEDLTARLDDLGGLYLQFEEGLEATAMFVTAAYSLSDHMDMEPPIKEDQVIQLVNSIFSKKSWDSLAEAFSVASAAAALSGNRFHVPVVVTAQGPATVSHSQPTLQLLVTDVMSQPLDSANVVVESAYAVASKAAILNQAPFTINDGVFELNFMSSQPASGYYQFTIAVTGDSRLVANHVELKVKVSTEVAVTNMDLSVVDKDQSIGTKTTRVDYPSKAKSSFTADSHQNFAMSFQLVDINTGVELTPHQTFVRLHNQKTGQEVVFVAEPDSKNLYKFELDTAERKSEFDSISGTYSLYLIVGDATLENPILWNVADVILKFVDEEAPATIQPKTLYVPKPEIQHLFREPEKKPSTVVSNTFTALILSPFLLLLILWVKLGANISSFSFSPSTILFHLGHAAMLGLMYVYWTHLNMFQTLKYLAIIGGVTFLAGNRMLAQKAVKRYACQMRLAQMAPRESLMVERKPSPFPDNKDFSAVRLLGSSYLQT</sequence>
<keyword evidence="8 12" id="KW-0256">Endoplasmic reticulum</keyword>
<dbReference type="InterPro" id="IPR055373">
    <property type="entry name" value="Ribophorin_II_N"/>
</dbReference>
<dbReference type="GO" id="GO:0006487">
    <property type="term" value="P:protein N-linked glycosylation"/>
    <property type="evidence" value="ECO:0007669"/>
    <property type="project" value="UniProtKB-UniRule"/>
</dbReference>
<evidence type="ECO:0000256" key="5">
    <source>
        <dbReference type="ARBA" id="ARBA00017612"/>
    </source>
</evidence>
<keyword evidence="9 12" id="KW-1133">Transmembrane helix</keyword>
<evidence type="ECO:0000256" key="11">
    <source>
        <dbReference type="ARBA" id="ARBA00046750"/>
    </source>
</evidence>
<evidence type="ECO:0000256" key="3">
    <source>
        <dbReference type="ARBA" id="ARBA00004922"/>
    </source>
</evidence>
<dbReference type="Proteomes" id="UP000265100">
    <property type="component" value="Chromosome 5"/>
</dbReference>
<evidence type="ECO:0000256" key="1">
    <source>
        <dbReference type="ARBA" id="ARBA00002791"/>
    </source>
</evidence>
<dbReference type="InterPro" id="IPR056790">
    <property type="entry name" value="Ribophorin_II_C"/>
</dbReference>
<dbReference type="Pfam" id="PF05817">
    <property type="entry name" value="Ribophorin_II"/>
    <property type="match status" value="1"/>
</dbReference>
<comment type="subunit">
    <text evidence="11">Component of the oligosaccharyltransferase (OST) complex. OST exists in two different complex forms which contain common core subunits RPN1, RPN2, OST48, OST4, DAD1 and TMEM258, either STT3A or STT3B as catalytic subunits, and form-specific accessory subunits. STT3A complex assembly occurs through the formation of 3 subcomplexes. Subcomplex 1 contains RPN1 and TMEM258, subcomplex 2 contains the STT3A-specific subunits STT3A, DC2/OSTC, and KCP2 as well as the core subunit OST4, and subcomplex 3 contains RPN2, DAD1, and OST48. The STT3A complex can form stable complexes with the Sec61 complex or with both the Sec61 and TRAP complexes. Interacts with DDI2. Interacts with TMEM35A/NACHO.</text>
</comment>
<keyword evidence="18" id="KW-1185">Reference proteome</keyword>
<feature type="domain" description="Ribophorin II second" evidence="15">
    <location>
        <begin position="266"/>
        <end position="364"/>
    </location>
</feature>
<evidence type="ECO:0000259" key="15">
    <source>
        <dbReference type="Pfam" id="PF23861"/>
    </source>
</evidence>
<feature type="transmembrane region" description="Helical" evidence="12">
    <location>
        <begin position="597"/>
        <end position="616"/>
    </location>
</feature>
<feature type="domain" description="Ribophorin II N-terminal" evidence="13">
    <location>
        <begin position="32"/>
        <end position="258"/>
    </location>
</feature>
<evidence type="ECO:0000256" key="7">
    <source>
        <dbReference type="ARBA" id="ARBA00022729"/>
    </source>
</evidence>
<evidence type="ECO:0000313" key="17">
    <source>
        <dbReference type="Ensembl" id="ENSACLP00000047827.1"/>
    </source>
</evidence>
<keyword evidence="10 12" id="KW-0472">Membrane</keyword>
<dbReference type="GO" id="GO:0008250">
    <property type="term" value="C:oligosaccharyltransferase complex"/>
    <property type="evidence" value="ECO:0007669"/>
    <property type="project" value="UniProtKB-UniRule"/>
</dbReference>
<dbReference type="InterPro" id="IPR008814">
    <property type="entry name" value="Swp1"/>
</dbReference>
<feature type="domain" description="Ribophorin II C-terminal" evidence="16">
    <location>
        <begin position="525"/>
        <end position="623"/>
    </location>
</feature>
<dbReference type="AlphaFoldDB" id="A0AAX7STM9"/>
<keyword evidence="6 12" id="KW-0812">Transmembrane</keyword>